<keyword evidence="3" id="KW-1185">Reference proteome</keyword>
<accession>A0A812JPZ5</accession>
<organism evidence="2 3">
    <name type="scientific">Symbiodinium natans</name>
    <dbReference type="NCBI Taxonomy" id="878477"/>
    <lineage>
        <taxon>Eukaryota</taxon>
        <taxon>Sar</taxon>
        <taxon>Alveolata</taxon>
        <taxon>Dinophyceae</taxon>
        <taxon>Suessiales</taxon>
        <taxon>Symbiodiniaceae</taxon>
        <taxon>Symbiodinium</taxon>
    </lineage>
</organism>
<proteinExistence type="predicted"/>
<comment type="caution">
    <text evidence="2">The sequence shown here is derived from an EMBL/GenBank/DDBJ whole genome shotgun (WGS) entry which is preliminary data.</text>
</comment>
<dbReference type="EMBL" id="CAJNDS010000484">
    <property type="protein sequence ID" value="CAE7211034.1"/>
    <property type="molecule type" value="Genomic_DNA"/>
</dbReference>
<evidence type="ECO:0000313" key="3">
    <source>
        <dbReference type="Proteomes" id="UP000604046"/>
    </source>
</evidence>
<evidence type="ECO:0000313" key="2">
    <source>
        <dbReference type="EMBL" id="CAE7211034.1"/>
    </source>
</evidence>
<name>A0A812JPZ5_9DINO</name>
<feature type="region of interest" description="Disordered" evidence="1">
    <location>
        <begin position="165"/>
        <end position="184"/>
    </location>
</feature>
<dbReference type="OrthoDB" id="469531at2759"/>
<protein>
    <submittedName>
        <fullName evidence="2">Uncharacterized protein</fullName>
    </submittedName>
</protein>
<feature type="compositionally biased region" description="Low complexity" evidence="1">
    <location>
        <begin position="335"/>
        <end position="353"/>
    </location>
</feature>
<sequence>MHNHRSWENRRETIFELLRRCCIQSARSDCLDSDTRLADPEGVEDAWLFLLTLRRRSPVRKRRIDECLKALLSSDRWMQALKRSPRVLKLLDEDDESKALLTVLPDGRDVDGATPAKFSKMSPKAMAGTSVFSAAMLATEPNSPVGEDAARPSEMHSDHSIANIDAEGAPSKTPDSEQKHTVTSKVAGATVATFQAARDANQKYGVTDKIGEGAKAAYTKARDFEQQHHVTSKVAGATVATFQAARDANQKYGVTDKIGEGAKAAYTKARDFEQQHHVTSKVAGATVATFQAARDANQKYGVTDKIGEGAKAAYTKARDFEQQHHVTSQVANGLKAGASGAASAASSLAKGSNPFAQRPSPEAEVNARNPFREARNNGNPFR</sequence>
<gene>
    <name evidence="2" type="ORF">SNAT2548_LOCUS7068</name>
</gene>
<dbReference type="Proteomes" id="UP000604046">
    <property type="component" value="Unassembled WGS sequence"/>
</dbReference>
<reference evidence="2" key="1">
    <citation type="submission" date="2021-02" db="EMBL/GenBank/DDBJ databases">
        <authorList>
            <person name="Dougan E. K."/>
            <person name="Rhodes N."/>
            <person name="Thang M."/>
            <person name="Chan C."/>
        </authorList>
    </citation>
    <scope>NUCLEOTIDE SEQUENCE</scope>
</reference>
<dbReference type="AlphaFoldDB" id="A0A812JPZ5"/>
<evidence type="ECO:0000256" key="1">
    <source>
        <dbReference type="SAM" id="MobiDB-lite"/>
    </source>
</evidence>
<feature type="region of interest" description="Disordered" evidence="1">
    <location>
        <begin position="335"/>
        <end position="382"/>
    </location>
</feature>